<dbReference type="FunFam" id="3.40.50.300:FF:000063">
    <property type="entry name" value="dynein heavy chain 6, axonemal"/>
    <property type="match status" value="1"/>
</dbReference>
<keyword evidence="17" id="KW-1185">Reference proteome</keyword>
<reference evidence="16 17" key="1">
    <citation type="journal article" date="2019" name="Commun. Biol.">
        <title>The bagworm genome reveals a unique fibroin gene that provides high tensile strength.</title>
        <authorList>
            <person name="Kono N."/>
            <person name="Nakamura H."/>
            <person name="Ohtoshi R."/>
            <person name="Tomita M."/>
            <person name="Numata K."/>
            <person name="Arakawa K."/>
        </authorList>
    </citation>
    <scope>NUCLEOTIDE SEQUENCE [LARGE SCALE GENOMIC DNA]</scope>
</reference>
<keyword evidence="6" id="KW-0677">Repeat</keyword>
<evidence type="ECO:0000256" key="9">
    <source>
        <dbReference type="ARBA" id="ARBA00023017"/>
    </source>
</evidence>
<keyword evidence="11" id="KW-0505">Motor protein</keyword>
<feature type="domain" description="Dynein heavy chain hydrolytic ATP-binding dynein motor region" evidence="15">
    <location>
        <begin position="1157"/>
        <end position="1350"/>
    </location>
</feature>
<evidence type="ECO:0000256" key="12">
    <source>
        <dbReference type="ARBA" id="ARBA00023212"/>
    </source>
</evidence>
<evidence type="ECO:0000256" key="1">
    <source>
        <dbReference type="ARBA" id="ARBA00004245"/>
    </source>
</evidence>
<evidence type="ECO:0000259" key="14">
    <source>
        <dbReference type="Pfam" id="PF08393"/>
    </source>
</evidence>
<dbReference type="InterPro" id="IPR043157">
    <property type="entry name" value="Dynein_AAA1S"/>
</dbReference>
<evidence type="ECO:0000256" key="11">
    <source>
        <dbReference type="ARBA" id="ARBA00023175"/>
    </source>
</evidence>
<dbReference type="Proteomes" id="UP000299102">
    <property type="component" value="Unassembled WGS sequence"/>
</dbReference>
<keyword evidence="4" id="KW-0963">Cytoplasm</keyword>
<keyword evidence="5" id="KW-0493">Microtubule</keyword>
<dbReference type="FunFam" id="3.20.180.20:FF:000003">
    <property type="entry name" value="Dynein heavy chain 12, axonemal"/>
    <property type="match status" value="1"/>
</dbReference>
<dbReference type="GO" id="GO:0007018">
    <property type="term" value="P:microtubule-based movement"/>
    <property type="evidence" value="ECO:0007669"/>
    <property type="project" value="InterPro"/>
</dbReference>
<dbReference type="GO" id="GO:0051959">
    <property type="term" value="F:dynein light intermediate chain binding"/>
    <property type="evidence" value="ECO:0007669"/>
    <property type="project" value="InterPro"/>
</dbReference>
<dbReference type="EMBL" id="BGZK01001683">
    <property type="protein sequence ID" value="GBP84500.1"/>
    <property type="molecule type" value="Genomic_DNA"/>
</dbReference>
<dbReference type="Gene3D" id="1.20.140.100">
    <property type="entry name" value="Dynein heavy chain, N-terminal domain 2"/>
    <property type="match status" value="1"/>
</dbReference>
<evidence type="ECO:0000256" key="5">
    <source>
        <dbReference type="ARBA" id="ARBA00022701"/>
    </source>
</evidence>
<feature type="domain" description="Dynein heavy chain linker" evidence="14">
    <location>
        <begin position="614"/>
        <end position="996"/>
    </location>
</feature>
<name>A0A4C1Z9X3_EUMVA</name>
<evidence type="ECO:0000256" key="8">
    <source>
        <dbReference type="ARBA" id="ARBA00022840"/>
    </source>
</evidence>
<dbReference type="FunFam" id="1.10.287.2620:FF:000001">
    <property type="entry name" value="Cytoplasmic dynein heavy chain 1"/>
    <property type="match status" value="1"/>
</dbReference>
<evidence type="ECO:0000256" key="10">
    <source>
        <dbReference type="ARBA" id="ARBA00023054"/>
    </source>
</evidence>
<evidence type="ECO:0000256" key="2">
    <source>
        <dbReference type="ARBA" id="ARBA00004316"/>
    </source>
</evidence>
<evidence type="ECO:0000256" key="7">
    <source>
        <dbReference type="ARBA" id="ARBA00022741"/>
    </source>
</evidence>
<keyword evidence="13" id="KW-0966">Cell projection</keyword>
<dbReference type="Gene3D" id="3.40.50.300">
    <property type="entry name" value="P-loop containing nucleotide triphosphate hydrolases"/>
    <property type="match status" value="1"/>
</dbReference>
<comment type="similarity">
    <text evidence="3">Belongs to the dynein heavy chain family.</text>
</comment>
<evidence type="ECO:0000256" key="3">
    <source>
        <dbReference type="ARBA" id="ARBA00008887"/>
    </source>
</evidence>
<keyword evidence="10" id="KW-0175">Coiled coil</keyword>
<dbReference type="GO" id="GO:0045505">
    <property type="term" value="F:dynein intermediate chain binding"/>
    <property type="evidence" value="ECO:0007669"/>
    <property type="project" value="InterPro"/>
</dbReference>
<evidence type="ECO:0000256" key="4">
    <source>
        <dbReference type="ARBA" id="ARBA00022490"/>
    </source>
</evidence>
<evidence type="ECO:0000259" key="15">
    <source>
        <dbReference type="Pfam" id="PF12774"/>
    </source>
</evidence>
<dbReference type="GO" id="GO:0042995">
    <property type="term" value="C:cell projection"/>
    <property type="evidence" value="ECO:0007669"/>
    <property type="project" value="UniProtKB-SubCell"/>
</dbReference>
<dbReference type="Gene3D" id="1.10.287.2620">
    <property type="match status" value="1"/>
</dbReference>
<keyword evidence="12" id="KW-0206">Cytoskeleton</keyword>
<proteinExistence type="inferred from homology"/>
<dbReference type="PANTHER" id="PTHR45703">
    <property type="entry name" value="DYNEIN HEAVY CHAIN"/>
    <property type="match status" value="1"/>
</dbReference>
<comment type="caution">
    <text evidence="16">The sequence shown here is derived from an EMBL/GenBank/DDBJ whole genome shotgun (WGS) entry which is preliminary data.</text>
</comment>
<dbReference type="GO" id="GO:0005524">
    <property type="term" value="F:ATP binding"/>
    <property type="evidence" value="ECO:0007669"/>
    <property type="project" value="UniProtKB-KW"/>
</dbReference>
<keyword evidence="8" id="KW-0067">ATP-binding</keyword>
<dbReference type="Gene3D" id="1.10.8.710">
    <property type="match status" value="1"/>
</dbReference>
<dbReference type="STRING" id="151549.A0A4C1Z9X3"/>
<dbReference type="Pfam" id="PF08393">
    <property type="entry name" value="DHC_N2"/>
    <property type="match status" value="1"/>
</dbReference>
<comment type="subcellular location">
    <subcellularLocation>
        <location evidence="2">Cell projection</location>
    </subcellularLocation>
    <subcellularLocation>
        <location evidence="1">Cytoplasm</location>
        <location evidence="1">Cytoskeleton</location>
    </subcellularLocation>
</comment>
<dbReference type="InterPro" id="IPR027417">
    <property type="entry name" value="P-loop_NTPase"/>
</dbReference>
<dbReference type="PANTHER" id="PTHR45703:SF28">
    <property type="entry name" value="DYNEINS HEAVY CHAIN"/>
    <property type="match status" value="1"/>
</dbReference>
<dbReference type="Gene3D" id="3.20.180.20">
    <property type="entry name" value="Dynein heavy chain, N-terminal domain 2"/>
    <property type="match status" value="1"/>
</dbReference>
<protein>
    <submittedName>
        <fullName evidence="16">Dynein heavy chain 1, axonemal</fullName>
    </submittedName>
</protein>
<accession>A0A4C1Z9X3</accession>
<evidence type="ECO:0000256" key="6">
    <source>
        <dbReference type="ARBA" id="ARBA00022737"/>
    </source>
</evidence>
<dbReference type="InterPro" id="IPR042228">
    <property type="entry name" value="Dynein_linker_3"/>
</dbReference>
<dbReference type="GO" id="GO:0005874">
    <property type="term" value="C:microtubule"/>
    <property type="evidence" value="ECO:0007669"/>
    <property type="project" value="UniProtKB-KW"/>
</dbReference>
<organism evidence="16 17">
    <name type="scientific">Eumeta variegata</name>
    <name type="common">Bagworm moth</name>
    <name type="synonym">Eumeta japonica</name>
    <dbReference type="NCBI Taxonomy" id="151549"/>
    <lineage>
        <taxon>Eukaryota</taxon>
        <taxon>Metazoa</taxon>
        <taxon>Ecdysozoa</taxon>
        <taxon>Arthropoda</taxon>
        <taxon>Hexapoda</taxon>
        <taxon>Insecta</taxon>
        <taxon>Pterygota</taxon>
        <taxon>Neoptera</taxon>
        <taxon>Endopterygota</taxon>
        <taxon>Lepidoptera</taxon>
        <taxon>Glossata</taxon>
        <taxon>Ditrysia</taxon>
        <taxon>Tineoidea</taxon>
        <taxon>Psychidae</taxon>
        <taxon>Oiketicinae</taxon>
        <taxon>Eumeta</taxon>
    </lineage>
</organism>
<evidence type="ECO:0000313" key="16">
    <source>
        <dbReference type="EMBL" id="GBP84500.1"/>
    </source>
</evidence>
<evidence type="ECO:0000313" key="17">
    <source>
        <dbReference type="Proteomes" id="UP000299102"/>
    </source>
</evidence>
<dbReference type="SUPFAM" id="SSF52540">
    <property type="entry name" value="P-loop containing nucleoside triphosphate hydrolases"/>
    <property type="match status" value="1"/>
</dbReference>
<dbReference type="InterPro" id="IPR026983">
    <property type="entry name" value="DHC"/>
</dbReference>
<keyword evidence="7" id="KW-0547">Nucleotide-binding</keyword>
<sequence length="1352" mass="157964">MNLGLVEGEHYPCPGLAFLPRDEDRSQRVPTSNPVALLNKLYKWTKVAVLSCTGKGNMWQVMTLDGSKRRMEVPRIRLAFNAENPEIFAKRVQYAAKLQYRKTEGKLRIINTIEKNRQLYNFIDLPSEEYQPPIPYFGRYPCLMKDFRGRVKENQWYSLYVLPESVSCIHLVVEECLKMLKNLTITWLNNTSHAIRMSFRDVGKGWFNIYEKKWEYYCMSKMCRFMQLVRFRMQYALRNCIERSMDMFVNLLETPCLCTYECEDDYEWDDKDLITTPFRGAAPPLFHFQLMMSGDGCYCTTDPREFERERLLKAYRKAIIPLNAYRRRYDCYADIYALEIEEYVETYRAEKHSASEIRHVVQMHYDAMQELIRRLPQYINIGPFALNVDTLKYTLISKRENVMKALLLMWAEEVRNSVDDVIIAFKGLMRKLGEKPNNIEHIFEIKEWMEGIPFNLQTQEENMKKVFVDYEVLDAFYMPLENEDFGALWEAIGWPLKISLEVHEIANDIKKAWKGMKEAQDWGRVLNQRQKLFGRPSVPFTDLNRLIKEFEPYRNLWVTASVICYKAVSSERERERAPLSGKNANYYKCVHPLLFLWLRSIPNNISSVAVGKTRDFLKSREIWFDYPLSYVDADSIEPSINEYYKTIVKCVRTFSELPKVQNVAIIIRDYIDEFRPLIPILQAVRNPGMKERHWDEFMERSGIVVTISEKQTFQMCLKQGVAAHGELIMEIAELATKEYAIEQSLDKMTNDWQTKVMELSPYKTTGTYIMKIPDETLLLLDEHVAATQQLQFSPFKAAFELRIQDWDERLKFTQKVLDEWIECQKEWMYLEPIFTSEDISRQLPMEAKKYANMERIWRRIMSAAFECPKIMIICPDSRLLDSLLEARHLLDVVSRGLAEYMELKRVRFPRFFFLSDDELLEILSQSRNPRAVQPHLRKCFENIAKVTFEADLKITQMHSSEGEVVDLVYKFHPSSNVEQWLLLLEDTMRHTVRLKLIEGYEELWTMARSEWSLRWPGQVVIAGSQTAWTYGVEEAIKTHKMDVFFHEMLTTLDSLRGLVKGDLTFFQREVLCALIVIEVHARDVTRNLVDEGIRHVSDFQWICQLRYYQIERDMIQIEEEEICEIYQDEERLDTSAYYRQFSQNYTDVRALNSVFPYANEYLGNSGRLVITPLTDRCYLTLMCAMHLHFGGAPAGPAGTGKTETTKDLAKALAVQCVVFNCSDQLDYMAMGKFFKGLAASGSLGVFRRIQPHRHRGAVGRRATKKFVFEGVVLPIKASCAAFITMNPGYAGRTELPDNLKALFRPISMMVPDYALIAEISLFSYGFIEAKILAGKITTTFRLSSEQLSSQVS</sequence>
<dbReference type="FunFam" id="1.20.140.100:FF:000004">
    <property type="entry name" value="Dynein axonemal heavy chain 6"/>
    <property type="match status" value="1"/>
</dbReference>
<dbReference type="Pfam" id="PF12774">
    <property type="entry name" value="AAA_6"/>
    <property type="match status" value="1"/>
</dbReference>
<keyword evidence="9" id="KW-0243">Dynein</keyword>
<dbReference type="Gene3D" id="1.20.58.1120">
    <property type="match status" value="1"/>
</dbReference>
<dbReference type="InterPro" id="IPR035699">
    <property type="entry name" value="AAA_6"/>
</dbReference>
<dbReference type="InterPro" id="IPR013602">
    <property type="entry name" value="Dynein_heavy_linker"/>
</dbReference>
<dbReference type="GO" id="GO:0030286">
    <property type="term" value="C:dynein complex"/>
    <property type="evidence" value="ECO:0007669"/>
    <property type="project" value="UniProtKB-KW"/>
</dbReference>
<dbReference type="InterPro" id="IPR042222">
    <property type="entry name" value="Dynein_2_N"/>
</dbReference>
<gene>
    <name evidence="16" type="primary">Dnah1</name>
    <name evidence="16" type="ORF">EVAR_12639_1</name>
</gene>
<evidence type="ECO:0000256" key="13">
    <source>
        <dbReference type="ARBA" id="ARBA00023273"/>
    </source>
</evidence>
<dbReference type="OrthoDB" id="424310at2759"/>